<dbReference type="AlphaFoldDB" id="A0AAV4NZC6"/>
<keyword evidence="2" id="KW-0597">Phosphoprotein</keyword>
<evidence type="ECO:0000256" key="4">
    <source>
        <dbReference type="SAM" id="Coils"/>
    </source>
</evidence>
<keyword evidence="3" id="KW-0472">Membrane</keyword>
<keyword evidence="4" id="KW-0175">Coiled coil</keyword>
<dbReference type="GO" id="GO:0016020">
    <property type="term" value="C:membrane"/>
    <property type="evidence" value="ECO:0007669"/>
    <property type="project" value="UniProtKB-SubCell"/>
</dbReference>
<organism evidence="5 6">
    <name type="scientific">Caerostris darwini</name>
    <dbReference type="NCBI Taxonomy" id="1538125"/>
    <lineage>
        <taxon>Eukaryota</taxon>
        <taxon>Metazoa</taxon>
        <taxon>Ecdysozoa</taxon>
        <taxon>Arthropoda</taxon>
        <taxon>Chelicerata</taxon>
        <taxon>Arachnida</taxon>
        <taxon>Araneae</taxon>
        <taxon>Araneomorphae</taxon>
        <taxon>Entelegynae</taxon>
        <taxon>Araneoidea</taxon>
        <taxon>Araneidae</taxon>
        <taxon>Caerostris</taxon>
    </lineage>
</organism>
<feature type="coiled-coil region" evidence="4">
    <location>
        <begin position="69"/>
        <end position="142"/>
    </location>
</feature>
<dbReference type="PANTHER" id="PTHR28664:SF4">
    <property type="entry name" value="TIGHT JUNCTION-ASSOCIATED PROTEIN 1"/>
    <property type="match status" value="1"/>
</dbReference>
<evidence type="ECO:0000256" key="1">
    <source>
        <dbReference type="ARBA" id="ARBA00004170"/>
    </source>
</evidence>
<dbReference type="Proteomes" id="UP001054837">
    <property type="component" value="Unassembled WGS sequence"/>
</dbReference>
<evidence type="ECO:0000256" key="2">
    <source>
        <dbReference type="ARBA" id="ARBA00022553"/>
    </source>
</evidence>
<proteinExistence type="predicted"/>
<evidence type="ECO:0000313" key="6">
    <source>
        <dbReference type="Proteomes" id="UP001054837"/>
    </source>
</evidence>
<evidence type="ECO:0000256" key="3">
    <source>
        <dbReference type="ARBA" id="ARBA00023136"/>
    </source>
</evidence>
<dbReference type="PANTHER" id="PTHR28664">
    <property type="entry name" value="TIGHT JUNCTION-ASSOCIATED PROTEIN 1"/>
    <property type="match status" value="1"/>
</dbReference>
<dbReference type="EMBL" id="BPLQ01002139">
    <property type="protein sequence ID" value="GIX89105.1"/>
    <property type="molecule type" value="Genomic_DNA"/>
</dbReference>
<comment type="subcellular location">
    <subcellularLocation>
        <location evidence="1">Membrane</location>
        <topology evidence="1">Peripheral membrane protein</topology>
    </subcellularLocation>
</comment>
<gene>
    <name evidence="5" type="primary">BEGAIN</name>
    <name evidence="5" type="ORF">CDAR_599371</name>
</gene>
<comment type="caution">
    <text evidence="5">The sequence shown here is derived from an EMBL/GenBank/DDBJ whole genome shotgun (WGS) entry which is preliminary data.</text>
</comment>
<keyword evidence="6" id="KW-1185">Reference proteome</keyword>
<keyword evidence="5" id="KW-0808">Transferase</keyword>
<name>A0AAV4NZC6_9ARAC</name>
<accession>A0AAV4NZC6</accession>
<protein>
    <submittedName>
        <fullName evidence="5">Brain-enriched guanylate kinase-associated protein</fullName>
    </submittedName>
</protein>
<keyword evidence="5" id="KW-0418">Kinase</keyword>
<reference evidence="5 6" key="1">
    <citation type="submission" date="2021-06" db="EMBL/GenBank/DDBJ databases">
        <title>Caerostris darwini draft genome.</title>
        <authorList>
            <person name="Kono N."/>
            <person name="Arakawa K."/>
        </authorList>
    </citation>
    <scope>NUCLEOTIDE SEQUENCE [LARGE SCALE GENOMIC DNA]</scope>
</reference>
<dbReference type="GO" id="GO:0016301">
    <property type="term" value="F:kinase activity"/>
    <property type="evidence" value="ECO:0007669"/>
    <property type="project" value="UniProtKB-KW"/>
</dbReference>
<evidence type="ECO:0000313" key="5">
    <source>
        <dbReference type="EMBL" id="GIX89105.1"/>
    </source>
</evidence>
<sequence>MIKCMSCDYRCGLENVQKSSLPMRCPYLKGYPAESCRHHPMDLSSRNHQMTLRECESLREAACFWKEKYDRLYENQRRLQKINESLEEKLLHVAEKFENEKSDLTRDVSDLTSRLVEARLTIAELEEENEQYRNDCNIAVRLLQCKPSSFVAHKFNSLPADFQAKVKRHLSRPPKDIRASSSSLLLDQCPPDVRTIKVSVPTLPPAAMVYSVNKSSAQANNVQTSPAASNGEEATPDHVSAAIIAKVLEERSLERKTAASLKKQKFMEENHRGLDLRNVAIQTDCQRPIICRCQHSLKYRSLVPDCETIRTSKEPNVSNSTETAI</sequence>
<dbReference type="InterPro" id="IPR043441">
    <property type="entry name" value="Tjap1/BEGAIN"/>
</dbReference>